<dbReference type="EMBL" id="AGNL01044743">
    <property type="protein sequence ID" value="EJK49481.1"/>
    <property type="molecule type" value="Genomic_DNA"/>
</dbReference>
<feature type="region of interest" description="Disordered" evidence="1">
    <location>
        <begin position="164"/>
        <end position="184"/>
    </location>
</feature>
<sequence length="205" mass="21264">GVRAAAAASLSARSSARRRLDGRPARGDVGRLLERGDVEDVIDLDEFEDCVENEEDLARIGDGYAGSPRAGDSWAAAACSGAGAFLSAGTSPPGEGEAPQGKNCADSALSSRRLTAPPASGSSGTASPCSFDWWPPFRVDGPPSRAILESLPAWSTRDVHLIPRAESSRDVAASPSRATGPNSARSVVGFGRKVASWKALVELFK</sequence>
<comment type="caution">
    <text evidence="2">The sequence shown here is derived from an EMBL/GenBank/DDBJ whole genome shotgun (WGS) entry which is preliminary data.</text>
</comment>
<dbReference type="AlphaFoldDB" id="K0RKQ4"/>
<feature type="compositionally biased region" description="Basic and acidic residues" evidence="1">
    <location>
        <begin position="18"/>
        <end position="28"/>
    </location>
</feature>
<evidence type="ECO:0000313" key="2">
    <source>
        <dbReference type="EMBL" id="EJK49481.1"/>
    </source>
</evidence>
<feature type="compositionally biased region" description="Low complexity" evidence="1">
    <location>
        <begin position="1"/>
        <end position="14"/>
    </location>
</feature>
<accession>K0RKQ4</accession>
<dbReference type="Proteomes" id="UP000266841">
    <property type="component" value="Unassembled WGS sequence"/>
</dbReference>
<proteinExistence type="predicted"/>
<feature type="region of interest" description="Disordered" evidence="1">
    <location>
        <begin position="1"/>
        <end position="28"/>
    </location>
</feature>
<feature type="non-terminal residue" evidence="2">
    <location>
        <position position="1"/>
    </location>
</feature>
<reference evidence="2 3" key="1">
    <citation type="journal article" date="2012" name="Genome Biol.">
        <title>Genome and low-iron response of an oceanic diatom adapted to chronic iron limitation.</title>
        <authorList>
            <person name="Lommer M."/>
            <person name="Specht M."/>
            <person name="Roy A.S."/>
            <person name="Kraemer L."/>
            <person name="Andreson R."/>
            <person name="Gutowska M.A."/>
            <person name="Wolf J."/>
            <person name="Bergner S.V."/>
            <person name="Schilhabel M.B."/>
            <person name="Klostermeier U.C."/>
            <person name="Beiko R.G."/>
            <person name="Rosenstiel P."/>
            <person name="Hippler M."/>
            <person name="Laroche J."/>
        </authorList>
    </citation>
    <scope>NUCLEOTIDE SEQUENCE [LARGE SCALE GENOMIC DNA]</scope>
    <source>
        <strain evidence="2 3">CCMP1005</strain>
    </source>
</reference>
<evidence type="ECO:0000256" key="1">
    <source>
        <dbReference type="SAM" id="MobiDB-lite"/>
    </source>
</evidence>
<evidence type="ECO:0000313" key="3">
    <source>
        <dbReference type="Proteomes" id="UP000266841"/>
    </source>
</evidence>
<protein>
    <submittedName>
        <fullName evidence="2">Uncharacterized protein</fullName>
    </submittedName>
</protein>
<organism evidence="2 3">
    <name type="scientific">Thalassiosira oceanica</name>
    <name type="common">Marine diatom</name>
    <dbReference type="NCBI Taxonomy" id="159749"/>
    <lineage>
        <taxon>Eukaryota</taxon>
        <taxon>Sar</taxon>
        <taxon>Stramenopiles</taxon>
        <taxon>Ochrophyta</taxon>
        <taxon>Bacillariophyta</taxon>
        <taxon>Coscinodiscophyceae</taxon>
        <taxon>Thalassiosirophycidae</taxon>
        <taxon>Thalassiosirales</taxon>
        <taxon>Thalassiosiraceae</taxon>
        <taxon>Thalassiosira</taxon>
    </lineage>
</organism>
<gene>
    <name evidence="2" type="ORF">THAOC_31640</name>
</gene>
<keyword evidence="3" id="KW-1185">Reference proteome</keyword>
<feature type="region of interest" description="Disordered" evidence="1">
    <location>
        <begin position="89"/>
        <end position="128"/>
    </location>
</feature>
<name>K0RKQ4_THAOC</name>
<feature type="compositionally biased region" description="Low complexity" evidence="1">
    <location>
        <begin position="115"/>
        <end position="128"/>
    </location>
</feature>